<proteinExistence type="predicted"/>
<dbReference type="EMBL" id="CM000846">
    <property type="protein sequence ID" value="KRH17738.1"/>
    <property type="molecule type" value="Genomic_DNA"/>
</dbReference>
<dbReference type="Gramene" id="KRH17738">
    <property type="protein sequence ID" value="KRH17738"/>
    <property type="gene ID" value="GLYMA_13G011300"/>
</dbReference>
<reference evidence="2" key="2">
    <citation type="submission" date="2018-02" db="UniProtKB">
        <authorList>
            <consortium name="EnsemblPlants"/>
        </authorList>
    </citation>
    <scope>IDENTIFICATION</scope>
    <source>
        <strain evidence="2">Williams 82</strain>
    </source>
</reference>
<gene>
    <name evidence="1" type="ORF">GLYMA_13G011300</name>
</gene>
<dbReference type="AlphaFoldDB" id="A0A0R0GH15"/>
<protein>
    <submittedName>
        <fullName evidence="1 2">Uncharacterized protein</fullName>
    </submittedName>
</protein>
<evidence type="ECO:0000313" key="3">
    <source>
        <dbReference type="Proteomes" id="UP000008827"/>
    </source>
</evidence>
<reference evidence="1" key="3">
    <citation type="submission" date="2018-07" db="EMBL/GenBank/DDBJ databases">
        <title>WGS assembly of Glycine max.</title>
        <authorList>
            <person name="Schmutz J."/>
            <person name="Cannon S."/>
            <person name="Schlueter J."/>
            <person name="Ma J."/>
            <person name="Mitros T."/>
            <person name="Nelson W."/>
            <person name="Hyten D."/>
            <person name="Song Q."/>
            <person name="Thelen J."/>
            <person name="Cheng J."/>
            <person name="Xu D."/>
            <person name="Hellsten U."/>
            <person name="May G."/>
            <person name="Yu Y."/>
            <person name="Sakurai T."/>
            <person name="Umezawa T."/>
            <person name="Bhattacharyya M."/>
            <person name="Sandhu D."/>
            <person name="Valliyodan B."/>
            <person name="Lindquist E."/>
            <person name="Peto M."/>
            <person name="Grant D."/>
            <person name="Shu S."/>
            <person name="Goodstein D."/>
            <person name="Barry K."/>
            <person name="Futrell-Griggs M."/>
            <person name="Abernathy B."/>
            <person name="Du J."/>
            <person name="Tian Z."/>
            <person name="Zhu L."/>
            <person name="Gill N."/>
            <person name="Joshi T."/>
            <person name="Libault M."/>
            <person name="Sethuraman A."/>
            <person name="Zhang X."/>
            <person name="Shinozaki K."/>
            <person name="Nguyen H."/>
            <person name="Wing R."/>
            <person name="Cregan P."/>
            <person name="Specht J."/>
            <person name="Grimwood J."/>
            <person name="Rokhsar D."/>
            <person name="Stacey G."/>
            <person name="Shoemaker R."/>
            <person name="Jackson S."/>
        </authorList>
    </citation>
    <scope>NUCLEOTIDE SEQUENCE</scope>
    <source>
        <tissue evidence="1">Callus</tissue>
    </source>
</reference>
<evidence type="ECO:0000313" key="2">
    <source>
        <dbReference type="EnsemblPlants" id="KRH17738"/>
    </source>
</evidence>
<keyword evidence="3" id="KW-1185">Reference proteome</keyword>
<dbReference type="Proteomes" id="UP000008827">
    <property type="component" value="Chromosome 13"/>
</dbReference>
<reference evidence="1 2" key="1">
    <citation type="journal article" date="2010" name="Nature">
        <title>Genome sequence of the palaeopolyploid soybean.</title>
        <authorList>
            <person name="Schmutz J."/>
            <person name="Cannon S.B."/>
            <person name="Schlueter J."/>
            <person name="Ma J."/>
            <person name="Mitros T."/>
            <person name="Nelson W."/>
            <person name="Hyten D.L."/>
            <person name="Song Q."/>
            <person name="Thelen J.J."/>
            <person name="Cheng J."/>
            <person name="Xu D."/>
            <person name="Hellsten U."/>
            <person name="May G.D."/>
            <person name="Yu Y."/>
            <person name="Sakurai T."/>
            <person name="Umezawa T."/>
            <person name="Bhattacharyya M.K."/>
            <person name="Sandhu D."/>
            <person name="Valliyodan B."/>
            <person name="Lindquist E."/>
            <person name="Peto M."/>
            <person name="Grant D."/>
            <person name="Shu S."/>
            <person name="Goodstein D."/>
            <person name="Barry K."/>
            <person name="Futrell-Griggs M."/>
            <person name="Abernathy B."/>
            <person name="Du J."/>
            <person name="Tian Z."/>
            <person name="Zhu L."/>
            <person name="Gill N."/>
            <person name="Joshi T."/>
            <person name="Libault M."/>
            <person name="Sethuraman A."/>
            <person name="Zhang X.-C."/>
            <person name="Shinozaki K."/>
            <person name="Nguyen H.T."/>
            <person name="Wing R.A."/>
            <person name="Cregan P."/>
            <person name="Specht J."/>
            <person name="Grimwood J."/>
            <person name="Rokhsar D."/>
            <person name="Stacey G."/>
            <person name="Shoemaker R.C."/>
            <person name="Jackson S.A."/>
        </authorList>
    </citation>
    <scope>NUCLEOTIDE SEQUENCE</scope>
    <source>
        <strain evidence="2">cv. Williams 82</strain>
        <tissue evidence="1">Callus</tissue>
    </source>
</reference>
<evidence type="ECO:0000313" key="1">
    <source>
        <dbReference type="EMBL" id="KRH17738.1"/>
    </source>
</evidence>
<organism evidence="1">
    <name type="scientific">Glycine max</name>
    <name type="common">Soybean</name>
    <name type="synonym">Glycine hispida</name>
    <dbReference type="NCBI Taxonomy" id="3847"/>
    <lineage>
        <taxon>Eukaryota</taxon>
        <taxon>Viridiplantae</taxon>
        <taxon>Streptophyta</taxon>
        <taxon>Embryophyta</taxon>
        <taxon>Tracheophyta</taxon>
        <taxon>Spermatophyta</taxon>
        <taxon>Magnoliopsida</taxon>
        <taxon>eudicotyledons</taxon>
        <taxon>Gunneridae</taxon>
        <taxon>Pentapetalae</taxon>
        <taxon>rosids</taxon>
        <taxon>fabids</taxon>
        <taxon>Fabales</taxon>
        <taxon>Fabaceae</taxon>
        <taxon>Papilionoideae</taxon>
        <taxon>50 kb inversion clade</taxon>
        <taxon>NPAAA clade</taxon>
        <taxon>indigoferoid/millettioid clade</taxon>
        <taxon>Phaseoleae</taxon>
        <taxon>Glycine</taxon>
        <taxon>Glycine subgen. Soja</taxon>
    </lineage>
</organism>
<dbReference type="EnsemblPlants" id="KRH17738">
    <property type="protein sequence ID" value="KRH17738"/>
    <property type="gene ID" value="GLYMA_13G011300"/>
</dbReference>
<dbReference type="InParanoid" id="A0A0R0GH15"/>
<name>A0A0R0GH15_SOYBN</name>
<accession>A0A0R0GH15</accession>
<sequence length="193" mass="21845">MVHGILQFTPSIAFRYVSSMQSRDIRCRESYGHAPPPIESRKSSQSVNPYYVWTWCQRSPKSTSADPWSASFMVETRTLGQERIAGRRDEPTGAHRSGPIDPTKVQLRAFNCNNLIYAMELELPRLLAPDLPSMSPTHEPGIVIVTTSPCQDWVFARCCFLDVVAVLRLPLRNRTLISVTRHTMVGHYPTIES</sequence>